<dbReference type="EMBL" id="ABCS01000002">
    <property type="protein sequence ID" value="EDM81696.1"/>
    <property type="molecule type" value="Genomic_DNA"/>
</dbReference>
<dbReference type="Proteomes" id="UP000005801">
    <property type="component" value="Unassembled WGS sequence"/>
</dbReference>
<sequence length="239" mass="26207">MSAPLPYPAPTHHDPIQALLPDLYWVHGSVEFRPGRFLSRNMAIVRRGRELNLINAVRLSPEGERALLELGDIARVVRIGNFHGLDDRYYVETHGAQFCCLPGEQHYAEPKADALFGPDSPPFAGAAVHVFEGATFPECALILDQDGGVLLTCDALQYWNDWSNCSPGMSEGAAQMGFSLRMLVGPPWLRSATPEGGSIEPTFRALLDRDFDHMLGAHGGFFRGGAKRAVTEAIDRAFC</sequence>
<dbReference type="AlphaFoldDB" id="A6FXV8"/>
<dbReference type="STRING" id="391625.PPSIR1_22304"/>
<evidence type="ECO:0008006" key="3">
    <source>
        <dbReference type="Google" id="ProtNLM"/>
    </source>
</evidence>
<dbReference type="OrthoDB" id="819793at2"/>
<dbReference type="InterPro" id="IPR036866">
    <property type="entry name" value="RibonucZ/Hydroxyglut_hydro"/>
</dbReference>
<evidence type="ECO:0000313" key="2">
    <source>
        <dbReference type="Proteomes" id="UP000005801"/>
    </source>
</evidence>
<comment type="caution">
    <text evidence="1">The sequence shown here is derived from an EMBL/GenBank/DDBJ whole genome shotgun (WGS) entry which is preliminary data.</text>
</comment>
<gene>
    <name evidence="1" type="ORF">PPSIR1_22304</name>
</gene>
<dbReference type="SUPFAM" id="SSF56281">
    <property type="entry name" value="Metallo-hydrolase/oxidoreductase"/>
    <property type="match status" value="1"/>
</dbReference>
<reference evidence="1 2" key="1">
    <citation type="submission" date="2007-06" db="EMBL/GenBank/DDBJ databases">
        <authorList>
            <person name="Shimkets L."/>
            <person name="Ferriera S."/>
            <person name="Johnson J."/>
            <person name="Kravitz S."/>
            <person name="Beeson K."/>
            <person name="Sutton G."/>
            <person name="Rogers Y.-H."/>
            <person name="Friedman R."/>
            <person name="Frazier M."/>
            <person name="Venter J.C."/>
        </authorList>
    </citation>
    <scope>NUCLEOTIDE SEQUENCE [LARGE SCALE GENOMIC DNA]</scope>
    <source>
        <strain evidence="1 2">SIR-1</strain>
    </source>
</reference>
<organism evidence="1 2">
    <name type="scientific">Plesiocystis pacifica SIR-1</name>
    <dbReference type="NCBI Taxonomy" id="391625"/>
    <lineage>
        <taxon>Bacteria</taxon>
        <taxon>Pseudomonadati</taxon>
        <taxon>Myxococcota</taxon>
        <taxon>Polyangia</taxon>
        <taxon>Nannocystales</taxon>
        <taxon>Nannocystaceae</taxon>
        <taxon>Plesiocystis</taxon>
    </lineage>
</organism>
<name>A6FXV8_9BACT</name>
<protein>
    <recommendedName>
        <fullName evidence="3">MBL fold metallo-hydrolase</fullName>
    </recommendedName>
</protein>
<dbReference type="eggNOG" id="ENOG502ZCK4">
    <property type="taxonomic scope" value="Bacteria"/>
</dbReference>
<keyword evidence="2" id="KW-1185">Reference proteome</keyword>
<dbReference type="RefSeq" id="WP_006969307.1">
    <property type="nucleotide sequence ID" value="NZ_ABCS01000002.1"/>
</dbReference>
<evidence type="ECO:0000313" key="1">
    <source>
        <dbReference type="EMBL" id="EDM81696.1"/>
    </source>
</evidence>
<proteinExistence type="predicted"/>
<accession>A6FXV8</accession>